<evidence type="ECO:0000259" key="1">
    <source>
        <dbReference type="PROSITE" id="PS50828"/>
    </source>
</evidence>
<name>A0A423T6V9_PENVA</name>
<organism evidence="2 3">
    <name type="scientific">Penaeus vannamei</name>
    <name type="common">Whiteleg shrimp</name>
    <name type="synonym">Litopenaeus vannamei</name>
    <dbReference type="NCBI Taxonomy" id="6689"/>
    <lineage>
        <taxon>Eukaryota</taxon>
        <taxon>Metazoa</taxon>
        <taxon>Ecdysozoa</taxon>
        <taxon>Arthropoda</taxon>
        <taxon>Crustacea</taxon>
        <taxon>Multicrustacea</taxon>
        <taxon>Malacostraca</taxon>
        <taxon>Eumalacostraca</taxon>
        <taxon>Eucarida</taxon>
        <taxon>Decapoda</taxon>
        <taxon>Dendrobranchiata</taxon>
        <taxon>Penaeoidea</taxon>
        <taxon>Penaeidae</taxon>
        <taxon>Penaeus</taxon>
    </lineage>
</organism>
<reference evidence="2 3" key="1">
    <citation type="submission" date="2018-04" db="EMBL/GenBank/DDBJ databases">
        <authorList>
            <person name="Zhang X."/>
            <person name="Yuan J."/>
            <person name="Li F."/>
            <person name="Xiang J."/>
        </authorList>
    </citation>
    <scope>NUCLEOTIDE SEQUENCE [LARGE SCALE GENOMIC DNA]</scope>
    <source>
        <tissue evidence="2">Muscle</tissue>
    </source>
</reference>
<evidence type="ECO:0000313" key="2">
    <source>
        <dbReference type="EMBL" id="ROT72230.1"/>
    </source>
</evidence>
<feature type="domain" description="Smr" evidence="1">
    <location>
        <begin position="142"/>
        <end position="213"/>
    </location>
</feature>
<dbReference type="SMART" id="SM00463">
    <property type="entry name" value="SMR"/>
    <property type="match status" value="1"/>
</dbReference>
<comment type="caution">
    <text evidence="2">The sequence shown here is derived from an EMBL/GenBank/DDBJ whole genome shotgun (WGS) entry which is preliminary data.</text>
</comment>
<sequence length="298" mass="33578">MSRFLRRLFCCCFPEVDDDAERTLTHGTSVDRRPTTIFGSSSNTLTLPYTSRADALTLPYTSRADALTLPYTSRADALTLPYTSRADALTLLILVQGPEISSQTLLNRETLQSKYTGHPALNLHFGFRDLEDIIQHRSRPVLDLHGMTVREAKVWVEFFLHLHQQSGTKVIEVVTGRGNNSADGKPKIKPAVEELLDDLELQFREMHKGGIVHDDLPEHRLGTETVQASSSDYSSEAVSVFPKEVICPIQSSPCPHSLKVEGWDAVDLVLYYMTYPTALRECRVPYGRELYNVRLQKD</sequence>
<gene>
    <name evidence="2" type="ORF">C7M84_009392</name>
</gene>
<dbReference type="Gene3D" id="3.30.1370.110">
    <property type="match status" value="1"/>
</dbReference>
<dbReference type="InterPro" id="IPR036063">
    <property type="entry name" value="Smr_dom_sf"/>
</dbReference>
<accession>A0A423T6V9</accession>
<dbReference type="InterPro" id="IPR053020">
    <property type="entry name" value="Smr_domain_protein"/>
</dbReference>
<dbReference type="InterPro" id="IPR002625">
    <property type="entry name" value="Smr_dom"/>
</dbReference>
<dbReference type="SUPFAM" id="SSF160443">
    <property type="entry name" value="SMR domain-like"/>
    <property type="match status" value="1"/>
</dbReference>
<dbReference type="PANTHER" id="PTHR47417:SF1">
    <property type="entry name" value="SMR DOMAIN-CONTAINING PROTEIN YPL199C"/>
    <property type="match status" value="1"/>
</dbReference>
<protein>
    <submittedName>
        <fullName evidence="2">Smr domain protein</fullName>
    </submittedName>
</protein>
<dbReference type="EMBL" id="QCYY01002190">
    <property type="protein sequence ID" value="ROT72230.1"/>
    <property type="molecule type" value="Genomic_DNA"/>
</dbReference>
<dbReference type="AlphaFoldDB" id="A0A423T6V9"/>
<dbReference type="Proteomes" id="UP000283509">
    <property type="component" value="Unassembled WGS sequence"/>
</dbReference>
<proteinExistence type="predicted"/>
<keyword evidence="3" id="KW-1185">Reference proteome</keyword>
<dbReference type="PROSITE" id="PS50828">
    <property type="entry name" value="SMR"/>
    <property type="match status" value="1"/>
</dbReference>
<dbReference type="PANTHER" id="PTHR47417">
    <property type="entry name" value="SMR DOMAIN-CONTAINING PROTEIN YPL199C"/>
    <property type="match status" value="1"/>
</dbReference>
<evidence type="ECO:0000313" key="3">
    <source>
        <dbReference type="Proteomes" id="UP000283509"/>
    </source>
</evidence>
<dbReference type="Pfam" id="PF01713">
    <property type="entry name" value="Smr"/>
    <property type="match status" value="1"/>
</dbReference>
<reference evidence="2 3" key="2">
    <citation type="submission" date="2019-01" db="EMBL/GenBank/DDBJ databases">
        <title>The decoding of complex shrimp genome reveals the adaptation for benthos swimmer, frequently molting mechanism and breeding impact on genome.</title>
        <authorList>
            <person name="Sun Y."/>
            <person name="Gao Y."/>
            <person name="Yu Y."/>
        </authorList>
    </citation>
    <scope>NUCLEOTIDE SEQUENCE [LARGE SCALE GENOMIC DNA]</scope>
    <source>
        <tissue evidence="2">Muscle</tissue>
    </source>
</reference>